<reference evidence="5 6" key="1">
    <citation type="submission" date="2018-05" db="EMBL/GenBank/DDBJ databases">
        <title>Acuticoccus sediminis sp. nov., isolated from deep-sea sediment of Indian Ocean.</title>
        <authorList>
            <person name="Liu X."/>
            <person name="Lai Q."/>
            <person name="Du Y."/>
            <person name="Sun F."/>
            <person name="Zhang X."/>
            <person name="Wang S."/>
            <person name="Shao Z."/>
        </authorList>
    </citation>
    <scope>NUCLEOTIDE SEQUENCE [LARGE SCALE GENOMIC DNA]</scope>
    <source>
        <strain evidence="5 6">PTG4-2</strain>
    </source>
</reference>
<dbReference type="GO" id="GO:0003824">
    <property type="term" value="F:catalytic activity"/>
    <property type="evidence" value="ECO:0007669"/>
    <property type="project" value="InterPro"/>
</dbReference>
<organism evidence="5 6">
    <name type="scientific">Acuticoccus sediminis</name>
    <dbReference type="NCBI Taxonomy" id="2184697"/>
    <lineage>
        <taxon>Bacteria</taxon>
        <taxon>Pseudomonadati</taxon>
        <taxon>Pseudomonadota</taxon>
        <taxon>Alphaproteobacteria</taxon>
        <taxon>Hyphomicrobiales</taxon>
        <taxon>Amorphaceae</taxon>
        <taxon>Acuticoccus</taxon>
    </lineage>
</organism>
<comment type="similarity">
    <text evidence="2">Belongs to the amidase family.</text>
</comment>
<dbReference type="Proteomes" id="UP000249590">
    <property type="component" value="Unassembled WGS sequence"/>
</dbReference>
<dbReference type="PANTHER" id="PTHR11895">
    <property type="entry name" value="TRANSAMIDASE"/>
    <property type="match status" value="1"/>
</dbReference>
<dbReference type="PANTHER" id="PTHR11895:SF7">
    <property type="entry name" value="GLUTAMYL-TRNA(GLN) AMIDOTRANSFERASE SUBUNIT A, MITOCHONDRIAL"/>
    <property type="match status" value="1"/>
</dbReference>
<evidence type="ECO:0000313" key="5">
    <source>
        <dbReference type="EMBL" id="RAH97819.1"/>
    </source>
</evidence>
<dbReference type="RefSeq" id="WP_111351664.1">
    <property type="nucleotide sequence ID" value="NZ_JAIWKD010000004.1"/>
</dbReference>
<proteinExistence type="inferred from homology"/>
<dbReference type="OrthoDB" id="9777859at2"/>
<dbReference type="Pfam" id="PF01425">
    <property type="entry name" value="Amidase"/>
    <property type="match status" value="1"/>
</dbReference>
<dbReference type="InterPro" id="IPR020556">
    <property type="entry name" value="Amidase_CS"/>
</dbReference>
<keyword evidence="6" id="KW-1185">Reference proteome</keyword>
<dbReference type="PROSITE" id="PS00571">
    <property type="entry name" value="AMIDASES"/>
    <property type="match status" value="1"/>
</dbReference>
<sequence>MTDLADLTATELAAGYRAGTFSPVEVVDAALARIEARADLNAFITVTADEARAAAREAEEAMQSGSELPPLFGLPYSVKDLTLTKGVRTTFGSRAYADNVPDEDAVAVARAREAGAILLGKTTTPEFGHKIHTSAPLFGRTLNPHSPDVTPGGSSGGAAVAVAAGMGPIALGTDGGGSVRIPSACCGTVGFKPTLGTIPNLQAGDLFSSNVHVAPMARTVADTALLFEAVAGFDRRDPYGQANLPFQMKVEGLAGLRVAWLPSAGNPVDDEIAEITGRVVTMMADAGAIVDEIELDFASLEETFMFVLETLLASRARPILDKYRDQLDPTLLVHVDNGFKHSALELTGAGAARTRAFKAVQKVFEWADVIVSPTLSAPPLPHEQDPHGPVVINGKPAGRVRAAWYPYTLAFNLTGHPAISIPCGWTASGLPVGFHLAAPWYQERALLAVAADLEARLAVGAAQEA</sequence>
<evidence type="ECO:0000256" key="2">
    <source>
        <dbReference type="ARBA" id="ARBA00009199"/>
    </source>
</evidence>
<evidence type="ECO:0000313" key="6">
    <source>
        <dbReference type="Proteomes" id="UP000249590"/>
    </source>
</evidence>
<dbReference type="AlphaFoldDB" id="A0A8B2NG08"/>
<dbReference type="InterPro" id="IPR036928">
    <property type="entry name" value="AS_sf"/>
</dbReference>
<dbReference type="SUPFAM" id="SSF75304">
    <property type="entry name" value="Amidase signature (AS) enzymes"/>
    <property type="match status" value="1"/>
</dbReference>
<dbReference type="EMBL" id="QHHQ01000008">
    <property type="protein sequence ID" value="RAH97819.1"/>
    <property type="molecule type" value="Genomic_DNA"/>
</dbReference>
<evidence type="ECO:0000259" key="4">
    <source>
        <dbReference type="Pfam" id="PF01425"/>
    </source>
</evidence>
<accession>A0A8B2NG08</accession>
<dbReference type="InterPro" id="IPR000120">
    <property type="entry name" value="Amidase"/>
</dbReference>
<gene>
    <name evidence="5" type="ORF">DLJ53_28715</name>
</gene>
<feature type="domain" description="Amidase" evidence="4">
    <location>
        <begin position="25"/>
        <end position="447"/>
    </location>
</feature>
<dbReference type="InterPro" id="IPR023631">
    <property type="entry name" value="Amidase_dom"/>
</dbReference>
<protein>
    <recommendedName>
        <fullName evidence="3">Indoleacetamide hydrolase</fullName>
    </recommendedName>
</protein>
<evidence type="ECO:0000256" key="3">
    <source>
        <dbReference type="ARBA" id="ARBA00021874"/>
    </source>
</evidence>
<comment type="function">
    <text evidence="1">Hydrolyzes indole-3-acetamide (IAM) into indole-3-acetic acid (IAA).</text>
</comment>
<comment type="caution">
    <text evidence="5">The sequence shown here is derived from an EMBL/GenBank/DDBJ whole genome shotgun (WGS) entry which is preliminary data.</text>
</comment>
<dbReference type="Gene3D" id="3.90.1300.10">
    <property type="entry name" value="Amidase signature (AS) domain"/>
    <property type="match status" value="1"/>
</dbReference>
<evidence type="ECO:0000256" key="1">
    <source>
        <dbReference type="ARBA" id="ARBA00003871"/>
    </source>
</evidence>
<name>A0A8B2NG08_9HYPH</name>